<evidence type="ECO:0000256" key="6">
    <source>
        <dbReference type="ARBA" id="ARBA00022813"/>
    </source>
</evidence>
<evidence type="ECO:0000313" key="10">
    <source>
        <dbReference type="EMBL" id="RFM23439.1"/>
    </source>
</evidence>
<evidence type="ECO:0000256" key="2">
    <source>
        <dbReference type="ARBA" id="ARBA00011475"/>
    </source>
</evidence>
<comment type="pathway">
    <text evidence="9">Amino-acid biosynthesis; L-arginine biosynthesis; N(2)-acetyl-L-ornithine from L-glutamate: step 1/4.</text>
</comment>
<dbReference type="SUPFAM" id="SSF56266">
    <property type="entry name" value="DmpA/ArgJ-like"/>
    <property type="match status" value="1"/>
</dbReference>
<dbReference type="AlphaFoldDB" id="A0A395LY13"/>
<comment type="subcellular location">
    <subcellularLocation>
        <location evidence="9">Cytoplasm</location>
    </subcellularLocation>
</comment>
<feature type="binding site" evidence="9">
    <location>
        <position position="402"/>
    </location>
    <ligand>
        <name>substrate</name>
    </ligand>
</feature>
<feature type="binding site" evidence="9">
    <location>
        <position position="156"/>
    </location>
    <ligand>
        <name>substrate</name>
    </ligand>
</feature>
<dbReference type="FunFam" id="3.60.70.12:FF:000001">
    <property type="entry name" value="Arginine biosynthesis bifunctional protein ArgJ, chloroplastic"/>
    <property type="match status" value="1"/>
</dbReference>
<organism evidence="10 11">
    <name type="scientific">Candidatus Thermochlorobacter aerophilus</name>
    <dbReference type="NCBI Taxonomy" id="1868324"/>
    <lineage>
        <taxon>Bacteria</taxon>
        <taxon>Pseudomonadati</taxon>
        <taxon>Chlorobiota</taxon>
        <taxon>Chlorobiia</taxon>
        <taxon>Chlorobiales</taxon>
        <taxon>Candidatus Thermochlorobacteriaceae</taxon>
        <taxon>Candidatus Thermochlorobacter</taxon>
    </lineage>
</organism>
<feature type="active site" description="Nucleophile" evidence="9">
    <location>
        <position position="193"/>
    </location>
</feature>
<comment type="catalytic activity">
    <reaction evidence="9">
        <text>L-glutamate + acetyl-CoA = N-acetyl-L-glutamate + CoA + H(+)</text>
        <dbReference type="Rhea" id="RHEA:24292"/>
        <dbReference type="ChEBI" id="CHEBI:15378"/>
        <dbReference type="ChEBI" id="CHEBI:29985"/>
        <dbReference type="ChEBI" id="CHEBI:44337"/>
        <dbReference type="ChEBI" id="CHEBI:57287"/>
        <dbReference type="ChEBI" id="CHEBI:57288"/>
        <dbReference type="EC" id="2.3.1.1"/>
    </reaction>
</comment>
<feature type="chain" id="PRO_5023303583" description="Arginine biosynthesis bifunctional protein ArgJ beta chain" evidence="9">
    <location>
        <begin position="193"/>
        <end position="407"/>
    </location>
</feature>
<comment type="similarity">
    <text evidence="1 9">Belongs to the ArgJ family.</text>
</comment>
<comment type="caution">
    <text evidence="10">The sequence shown here is derived from an EMBL/GenBank/DDBJ whole genome shotgun (WGS) entry which is preliminary data.</text>
</comment>
<comment type="function">
    <text evidence="9">Catalyzes two activities which are involved in the cyclic version of arginine biosynthesis: the synthesis of N-acetylglutamate from glutamate and acetyl-CoA as the acetyl donor, and of ornithine by transacetylation between N(2)-acetylornithine and glutamate.</text>
</comment>
<dbReference type="UniPathway" id="UPA00068">
    <property type="reaction ID" value="UER00106"/>
</dbReference>
<feature type="chain" id="PRO_5023303582" description="Arginine biosynthesis bifunctional protein ArgJ alpha chain" evidence="9">
    <location>
        <begin position="1"/>
        <end position="192"/>
    </location>
</feature>
<evidence type="ECO:0000313" key="11">
    <source>
        <dbReference type="Proteomes" id="UP000266389"/>
    </source>
</evidence>
<dbReference type="GO" id="GO:0005737">
    <property type="term" value="C:cytoplasm"/>
    <property type="evidence" value="ECO:0007669"/>
    <property type="project" value="UniProtKB-SubCell"/>
</dbReference>
<feature type="binding site" evidence="9">
    <location>
        <position position="182"/>
    </location>
    <ligand>
        <name>substrate</name>
    </ligand>
</feature>
<dbReference type="PANTHER" id="PTHR23100">
    <property type="entry name" value="ARGININE BIOSYNTHESIS BIFUNCTIONAL PROTEIN ARGJ"/>
    <property type="match status" value="1"/>
</dbReference>
<keyword evidence="9" id="KW-0963">Cytoplasm</keyword>
<keyword evidence="6 9" id="KW-0068">Autocatalytic cleavage</keyword>
<gene>
    <name evidence="9 10" type="primary">argJ</name>
    <name evidence="10" type="ORF">D0433_10930</name>
</gene>
<keyword evidence="7 9" id="KW-0012">Acyltransferase</keyword>
<feature type="site" description="Cleavage; by autolysis" evidence="9">
    <location>
        <begin position="192"/>
        <end position="193"/>
    </location>
</feature>
<dbReference type="EC" id="2.3.1.35" evidence="9"/>
<evidence type="ECO:0000256" key="9">
    <source>
        <dbReference type="HAMAP-Rule" id="MF_01106"/>
    </source>
</evidence>
<dbReference type="NCBIfam" id="TIGR00120">
    <property type="entry name" value="ArgJ"/>
    <property type="match status" value="1"/>
</dbReference>
<comment type="subunit">
    <text evidence="2 9">Heterotetramer of two alpha and two beta chains.</text>
</comment>
<evidence type="ECO:0000256" key="3">
    <source>
        <dbReference type="ARBA" id="ARBA00022571"/>
    </source>
</evidence>
<dbReference type="CDD" id="cd02152">
    <property type="entry name" value="OAT"/>
    <property type="match status" value="1"/>
</dbReference>
<dbReference type="HAMAP" id="MF_01106">
    <property type="entry name" value="ArgJ"/>
    <property type="match status" value="1"/>
</dbReference>
<dbReference type="GO" id="GO:0006526">
    <property type="term" value="P:L-arginine biosynthetic process"/>
    <property type="evidence" value="ECO:0007669"/>
    <property type="project" value="UniProtKB-UniRule"/>
</dbReference>
<dbReference type="InterPro" id="IPR016117">
    <property type="entry name" value="ArgJ-like_dom_sf"/>
</dbReference>
<dbReference type="PANTHER" id="PTHR23100:SF0">
    <property type="entry name" value="ARGININE BIOSYNTHESIS BIFUNCTIONAL PROTEIN ARGJ, MITOCHONDRIAL"/>
    <property type="match status" value="1"/>
</dbReference>
<feature type="binding site" evidence="9">
    <location>
        <position position="407"/>
    </location>
    <ligand>
        <name>substrate</name>
    </ligand>
</feature>
<dbReference type="GO" id="GO:0004042">
    <property type="term" value="F:L-glutamate N-acetyltransferase activity"/>
    <property type="evidence" value="ECO:0007669"/>
    <property type="project" value="UniProtKB-UniRule"/>
</dbReference>
<dbReference type="FunFam" id="3.10.20.340:FF:000001">
    <property type="entry name" value="Arginine biosynthesis bifunctional protein ArgJ, chloroplastic"/>
    <property type="match status" value="1"/>
</dbReference>
<evidence type="ECO:0000256" key="4">
    <source>
        <dbReference type="ARBA" id="ARBA00022605"/>
    </source>
</evidence>
<dbReference type="InterPro" id="IPR042195">
    <property type="entry name" value="ArgJ_beta_C"/>
</dbReference>
<keyword evidence="5 9" id="KW-0808">Transferase</keyword>
<name>A0A395LY13_9BACT</name>
<evidence type="ECO:0000256" key="7">
    <source>
        <dbReference type="ARBA" id="ARBA00023315"/>
    </source>
</evidence>
<keyword evidence="9" id="KW-0511">Multifunctional enzyme</keyword>
<dbReference type="NCBIfam" id="NF003802">
    <property type="entry name" value="PRK05388.1"/>
    <property type="match status" value="1"/>
</dbReference>
<keyword evidence="4 9" id="KW-0028">Amino-acid biosynthesis</keyword>
<proteinExistence type="inferred from homology"/>
<accession>A0A395LY13</accession>
<dbReference type="GO" id="GO:0004358">
    <property type="term" value="F:L-glutamate N-acetyltransferase activity, acting on acetyl-L-ornithine as donor"/>
    <property type="evidence" value="ECO:0007669"/>
    <property type="project" value="UniProtKB-UniRule"/>
</dbReference>
<evidence type="ECO:0000256" key="1">
    <source>
        <dbReference type="ARBA" id="ARBA00006774"/>
    </source>
</evidence>
<dbReference type="Pfam" id="PF01960">
    <property type="entry name" value="ArgJ"/>
    <property type="match status" value="1"/>
</dbReference>
<feature type="site" description="Involved in the stabilization of negative charge on the oxyanion by the formation of the oxyanion hole" evidence="9">
    <location>
        <position position="117"/>
    </location>
</feature>
<dbReference type="EMBL" id="PHFL01000065">
    <property type="protein sequence ID" value="RFM23439.1"/>
    <property type="molecule type" value="Genomic_DNA"/>
</dbReference>
<dbReference type="InterPro" id="IPR002813">
    <property type="entry name" value="Arg_biosynth_ArgJ"/>
</dbReference>
<evidence type="ECO:0000256" key="8">
    <source>
        <dbReference type="ARBA" id="ARBA00049439"/>
    </source>
</evidence>
<reference evidence="10 11" key="1">
    <citation type="journal article" date="2011" name="ISME J.">
        <title>Community ecology of hot spring cyanobacterial mats: predominant populations and their functional potential.</title>
        <authorList>
            <person name="Klatt C.G."/>
            <person name="Wood J.M."/>
            <person name="Rusch D.B."/>
            <person name="Bateson M.M."/>
            <person name="Hamamura N."/>
            <person name="Heidelberg J.F."/>
            <person name="Grossman A.R."/>
            <person name="Bhaya D."/>
            <person name="Cohan F.M."/>
            <person name="Kuhl M."/>
            <person name="Bryant D.A."/>
            <person name="Ward D.M."/>
        </authorList>
    </citation>
    <scope>NUCLEOTIDE SEQUENCE [LARGE SCALE GENOMIC DNA]</scope>
    <source>
        <strain evidence="10">OS</strain>
    </source>
</reference>
<dbReference type="EC" id="2.3.1.1" evidence="9"/>
<comment type="catalytic activity">
    <reaction evidence="8 9">
        <text>N(2)-acetyl-L-ornithine + L-glutamate = N-acetyl-L-glutamate + L-ornithine</text>
        <dbReference type="Rhea" id="RHEA:15349"/>
        <dbReference type="ChEBI" id="CHEBI:29985"/>
        <dbReference type="ChEBI" id="CHEBI:44337"/>
        <dbReference type="ChEBI" id="CHEBI:46911"/>
        <dbReference type="ChEBI" id="CHEBI:57805"/>
        <dbReference type="EC" id="2.3.1.35"/>
    </reaction>
</comment>
<sequence>MSNTFQDVEGGICAPKGFKAAGVEARIRKPKKDLALIVSEPPASVAAVFTTNQVAAAPIQVCRAQLQQHRTCSAIFVNSGNANACTGARGLDDAWEIVHYTAAALHVPRSQVLLASTGVIGQFLPMDNIRQGIYAAAACLARSAQASTDAAEAIMTTDTFPKQVAVRFMLGSHEVHIGAIAKGSGMIAPNMATMLAFLTTDAAISPSVLQHALSAATRCSFNRISVDGDCSTNDAVFLLSNGLAGNALIEDVHSADYSTFFATLQAVMIRLAKMIVKDGEGATKLIEIHISGAHDEDEAERAARSIANSLLVKTAFHGADANWGRIMAALGYSGIRFSPEKVELWLDDLAILKPNFHIALDEAKAKAVLSKPEVVLHVHLHQGDASVTFWTCDLSAKYVEINGSYRS</sequence>
<feature type="binding site" evidence="9">
    <location>
        <position position="193"/>
    </location>
    <ligand>
        <name>substrate</name>
    </ligand>
</feature>
<dbReference type="Proteomes" id="UP000266389">
    <property type="component" value="Unassembled WGS sequence"/>
</dbReference>
<dbReference type="Gene3D" id="3.60.70.12">
    <property type="entry name" value="L-amino peptidase D-ALA esterase/amidase"/>
    <property type="match status" value="1"/>
</dbReference>
<feature type="binding site" evidence="9">
    <location>
        <position position="280"/>
    </location>
    <ligand>
        <name>substrate</name>
    </ligand>
</feature>
<protein>
    <recommendedName>
        <fullName evidence="9">Arginine biosynthesis bifunctional protein ArgJ</fullName>
    </recommendedName>
    <domain>
        <recommendedName>
            <fullName evidence="9">Glutamate N-acetyltransferase</fullName>
            <ecNumber evidence="9">2.3.1.35</ecNumber>
        </recommendedName>
        <alternativeName>
            <fullName evidence="9">Ornithine acetyltransferase</fullName>
            <shortName evidence="9">OATase</shortName>
        </alternativeName>
        <alternativeName>
            <fullName evidence="9">Ornithine transacetylase</fullName>
        </alternativeName>
    </domain>
    <domain>
        <recommendedName>
            <fullName evidence="9">Amino-acid acetyltransferase</fullName>
            <ecNumber evidence="9">2.3.1.1</ecNumber>
        </recommendedName>
        <alternativeName>
            <fullName evidence="9">N-acetylglutamate synthase</fullName>
            <shortName evidence="9">AGSase</shortName>
        </alternativeName>
    </domain>
    <component>
        <recommendedName>
            <fullName evidence="9">Arginine biosynthesis bifunctional protein ArgJ alpha chain</fullName>
        </recommendedName>
    </component>
    <component>
        <recommendedName>
            <fullName evidence="9">Arginine biosynthesis bifunctional protein ArgJ beta chain</fullName>
        </recommendedName>
    </component>
</protein>
<feature type="site" description="Involved in the stabilization of negative charge on the oxyanion by the formation of the oxyanion hole" evidence="9">
    <location>
        <position position="118"/>
    </location>
</feature>
<comment type="pathway">
    <text evidence="9">Amino-acid biosynthesis; L-arginine biosynthesis; L-ornithine and N-acetyl-L-glutamate from L-glutamate and N(2)-acetyl-L-ornithine (cyclic): step 1/1.</text>
</comment>
<evidence type="ECO:0000256" key="5">
    <source>
        <dbReference type="ARBA" id="ARBA00022679"/>
    </source>
</evidence>
<dbReference type="GO" id="GO:0006592">
    <property type="term" value="P:ornithine biosynthetic process"/>
    <property type="evidence" value="ECO:0007669"/>
    <property type="project" value="TreeGrafter"/>
</dbReference>
<keyword evidence="3 9" id="KW-0055">Arginine biosynthesis</keyword>
<dbReference type="Gene3D" id="3.10.20.340">
    <property type="entry name" value="ArgJ beta chain, C-terminal domain"/>
    <property type="match status" value="1"/>
</dbReference>